<evidence type="ECO:0008006" key="3">
    <source>
        <dbReference type="Google" id="ProtNLM"/>
    </source>
</evidence>
<gene>
    <name evidence="1" type="ORF">IPZ78_13465</name>
</gene>
<organism evidence="1 2">
    <name type="scientific">Sphingobacterium bovistauri</name>
    <dbReference type="NCBI Taxonomy" id="2781959"/>
    <lineage>
        <taxon>Bacteria</taxon>
        <taxon>Pseudomonadati</taxon>
        <taxon>Bacteroidota</taxon>
        <taxon>Sphingobacteriia</taxon>
        <taxon>Sphingobacteriales</taxon>
        <taxon>Sphingobacteriaceae</taxon>
        <taxon>Sphingobacterium</taxon>
    </lineage>
</organism>
<dbReference type="RefSeq" id="WP_225554520.1">
    <property type="nucleotide sequence ID" value="NZ_JADEYP010000027.1"/>
</dbReference>
<reference evidence="1" key="1">
    <citation type="submission" date="2020-10" db="EMBL/GenBank/DDBJ databases">
        <authorList>
            <person name="Lu T."/>
            <person name="Wang Q."/>
            <person name="Han X."/>
        </authorList>
    </citation>
    <scope>NUCLEOTIDE SEQUENCE</scope>
    <source>
        <strain evidence="1">WQ 366</strain>
    </source>
</reference>
<dbReference type="Proteomes" id="UP001165302">
    <property type="component" value="Unassembled WGS sequence"/>
</dbReference>
<evidence type="ECO:0000313" key="2">
    <source>
        <dbReference type="Proteomes" id="UP001165302"/>
    </source>
</evidence>
<evidence type="ECO:0000313" key="1">
    <source>
        <dbReference type="EMBL" id="MCA5006158.1"/>
    </source>
</evidence>
<keyword evidence="2" id="KW-1185">Reference proteome</keyword>
<dbReference type="EMBL" id="JADEYP010000027">
    <property type="protein sequence ID" value="MCA5006158.1"/>
    <property type="molecule type" value="Genomic_DNA"/>
</dbReference>
<name>A0ABS7Z7I8_9SPHI</name>
<sequence length="183" mass="20967">MLILNHIDSNVKDYFSAWIDFNLPEVIMYENTAGLIEPVMVRQHFLFYSTADMLCFCHFHQNLLKTPGHNIFTAIGLNPCINFLLQLKSQFPKAKIVTVFDNDLLGKVLDCKVVLAYLGQQASFKLLKSQLSFSYKGNEFTVPESFLSLHRFRMLTGIRSNHRTLKPKGAVSFSQLLAQQYLV</sequence>
<comment type="caution">
    <text evidence="1">The sequence shown here is derived from an EMBL/GenBank/DDBJ whole genome shotgun (WGS) entry which is preliminary data.</text>
</comment>
<protein>
    <recommendedName>
        <fullName evidence="3">Toprim-like</fullName>
    </recommendedName>
</protein>
<proteinExistence type="predicted"/>
<accession>A0ABS7Z7I8</accession>